<evidence type="ECO:0000256" key="2">
    <source>
        <dbReference type="ARBA" id="ARBA00010740"/>
    </source>
</evidence>
<sequence length="203" mass="21596">MVDSKRDGAADASVPQASGAAARGAKSAPRYIDAFDVSRRGAVLSGETPLASFARLAEDLPSQDGLAHWTLRGETGPHGQALLCLEVQAAPQVICQRCLEVFAWPLSGEAVLQLVRSEAELEVDDAQADAALQDEYDKVLGTGRFDVLAQVEDEIILELPYIARHDVCPSGPLTKEAGEEAVEEEKPHPFAGLAGLKGKLKPE</sequence>
<dbReference type="EMBL" id="VLTJ01000020">
    <property type="protein sequence ID" value="TSH95750.1"/>
    <property type="molecule type" value="Genomic_DNA"/>
</dbReference>
<evidence type="ECO:0000313" key="7">
    <source>
        <dbReference type="EMBL" id="TSH95750.1"/>
    </source>
</evidence>
<dbReference type="GO" id="GO:0005829">
    <property type="term" value="C:cytosol"/>
    <property type="evidence" value="ECO:0007669"/>
    <property type="project" value="TreeGrafter"/>
</dbReference>
<dbReference type="PANTHER" id="PTHR38099">
    <property type="entry name" value="LARGE RIBOSOMAL RNA SUBUNIT ACCUMULATION PROTEIN YCED"/>
    <property type="match status" value="1"/>
</dbReference>
<keyword evidence="4" id="KW-0690">Ribosome biogenesis</keyword>
<accession>A0A556AS57</accession>
<organism evidence="7 8">
    <name type="scientific">Verticiella sediminum</name>
    <dbReference type="NCBI Taxonomy" id="1247510"/>
    <lineage>
        <taxon>Bacteria</taxon>
        <taxon>Pseudomonadati</taxon>
        <taxon>Pseudomonadota</taxon>
        <taxon>Betaproteobacteria</taxon>
        <taxon>Burkholderiales</taxon>
        <taxon>Alcaligenaceae</taxon>
        <taxon>Verticiella</taxon>
    </lineage>
</organism>
<keyword evidence="8" id="KW-1185">Reference proteome</keyword>
<evidence type="ECO:0000256" key="4">
    <source>
        <dbReference type="ARBA" id="ARBA00022517"/>
    </source>
</evidence>
<feature type="region of interest" description="Disordered" evidence="6">
    <location>
        <begin position="1"/>
        <end position="21"/>
    </location>
</feature>
<comment type="function">
    <text evidence="1">Plays a role in synthesis, processing and/or stability of 23S rRNA.</text>
</comment>
<evidence type="ECO:0000256" key="3">
    <source>
        <dbReference type="ARBA" id="ARBA00015716"/>
    </source>
</evidence>
<dbReference type="RefSeq" id="WP_143948064.1">
    <property type="nucleotide sequence ID" value="NZ_BAABMB010000002.1"/>
</dbReference>
<evidence type="ECO:0000256" key="6">
    <source>
        <dbReference type="SAM" id="MobiDB-lite"/>
    </source>
</evidence>
<evidence type="ECO:0000256" key="1">
    <source>
        <dbReference type="ARBA" id="ARBA00002868"/>
    </source>
</evidence>
<dbReference type="Proteomes" id="UP000318405">
    <property type="component" value="Unassembled WGS sequence"/>
</dbReference>
<evidence type="ECO:0000313" key="8">
    <source>
        <dbReference type="Proteomes" id="UP000318405"/>
    </source>
</evidence>
<gene>
    <name evidence="7" type="ORF">FOZ76_10155</name>
</gene>
<name>A0A556AS57_9BURK</name>
<dbReference type="OrthoDB" id="5297600at2"/>
<dbReference type="AlphaFoldDB" id="A0A556AS57"/>
<dbReference type="Pfam" id="PF02620">
    <property type="entry name" value="YceD"/>
    <property type="match status" value="1"/>
</dbReference>
<proteinExistence type="inferred from homology"/>
<dbReference type="InterPro" id="IPR003772">
    <property type="entry name" value="YceD"/>
</dbReference>
<comment type="similarity">
    <text evidence="2">Belongs to the DUF177 domain family.</text>
</comment>
<protein>
    <recommendedName>
        <fullName evidence="3">Large ribosomal RNA subunit accumulation protein YceD</fullName>
    </recommendedName>
    <alternativeName>
        <fullName evidence="5">23S rRNA accumulation protein YceD</fullName>
    </alternativeName>
</protein>
<dbReference type="InterPro" id="IPR039255">
    <property type="entry name" value="YceD_bac"/>
</dbReference>
<dbReference type="PANTHER" id="PTHR38099:SF1">
    <property type="entry name" value="LARGE RIBOSOMAL RNA SUBUNIT ACCUMULATION PROTEIN YCED"/>
    <property type="match status" value="1"/>
</dbReference>
<dbReference type="GO" id="GO:0042254">
    <property type="term" value="P:ribosome biogenesis"/>
    <property type="evidence" value="ECO:0007669"/>
    <property type="project" value="UniProtKB-KW"/>
</dbReference>
<evidence type="ECO:0000256" key="5">
    <source>
        <dbReference type="ARBA" id="ARBA00031841"/>
    </source>
</evidence>
<feature type="region of interest" description="Disordered" evidence="6">
    <location>
        <begin position="173"/>
        <end position="203"/>
    </location>
</feature>
<comment type="caution">
    <text evidence="7">The sequence shown here is derived from an EMBL/GenBank/DDBJ whole genome shotgun (WGS) entry which is preliminary data.</text>
</comment>
<reference evidence="7 8" key="1">
    <citation type="submission" date="2019-07" db="EMBL/GenBank/DDBJ databases">
        <title>Qingshengfaniella alkalisoli gen. nov., sp. nov., isolated from saline soil.</title>
        <authorList>
            <person name="Xu L."/>
            <person name="Huang X.-X."/>
            <person name="Sun J.-Q."/>
        </authorList>
    </citation>
    <scope>NUCLEOTIDE SEQUENCE [LARGE SCALE GENOMIC DNA]</scope>
    <source>
        <strain evidence="7 8">DSM 27279</strain>
    </source>
</reference>